<dbReference type="NCBIfam" id="TIGR01764">
    <property type="entry name" value="excise"/>
    <property type="match status" value="1"/>
</dbReference>
<dbReference type="EMBL" id="AP022870">
    <property type="protein sequence ID" value="BCB79141.1"/>
    <property type="molecule type" value="Genomic_DNA"/>
</dbReference>
<dbReference type="Gene3D" id="1.10.10.10">
    <property type="entry name" value="Winged helix-like DNA-binding domain superfamily/Winged helix DNA-binding domain"/>
    <property type="match status" value="1"/>
</dbReference>
<reference evidence="2 3" key="2">
    <citation type="submission" date="2020-03" db="EMBL/GenBank/DDBJ databases">
        <authorList>
            <person name="Ichikawa N."/>
            <person name="Kimura A."/>
            <person name="Kitahashi Y."/>
            <person name="Uohara A."/>
        </authorList>
    </citation>
    <scope>NUCLEOTIDE SEQUENCE [LARGE SCALE GENOMIC DNA]</scope>
    <source>
        <strain evidence="2 3">NBRC 107702</strain>
    </source>
</reference>
<name>A0A6F8XZI2_9ACTN</name>
<dbReference type="AlphaFoldDB" id="A0A6F8XZI2"/>
<organism evidence="2 3">
    <name type="scientific">Phytohabitans flavus</name>
    <dbReference type="NCBI Taxonomy" id="1076124"/>
    <lineage>
        <taxon>Bacteria</taxon>
        <taxon>Bacillati</taxon>
        <taxon>Actinomycetota</taxon>
        <taxon>Actinomycetes</taxon>
        <taxon>Micromonosporales</taxon>
        <taxon>Micromonosporaceae</taxon>
    </lineage>
</organism>
<dbReference type="InterPro" id="IPR036388">
    <property type="entry name" value="WH-like_DNA-bd_sf"/>
</dbReference>
<dbReference type="GO" id="GO:0003677">
    <property type="term" value="F:DNA binding"/>
    <property type="evidence" value="ECO:0007669"/>
    <property type="project" value="InterPro"/>
</dbReference>
<dbReference type="Proteomes" id="UP000502508">
    <property type="component" value="Chromosome"/>
</dbReference>
<reference evidence="2 3" key="1">
    <citation type="submission" date="2020-03" db="EMBL/GenBank/DDBJ databases">
        <title>Whole genome shotgun sequence of Phytohabitans flavus NBRC 107702.</title>
        <authorList>
            <person name="Komaki H."/>
            <person name="Tamura T."/>
        </authorList>
    </citation>
    <scope>NUCLEOTIDE SEQUENCE [LARGE SCALE GENOMIC DNA]</scope>
    <source>
        <strain evidence="2 3">NBRC 107702</strain>
    </source>
</reference>
<evidence type="ECO:0000259" key="1">
    <source>
        <dbReference type="Pfam" id="PF12728"/>
    </source>
</evidence>
<protein>
    <recommendedName>
        <fullName evidence="1">Helix-turn-helix domain-containing protein</fullName>
    </recommendedName>
</protein>
<proteinExistence type="predicted"/>
<evidence type="ECO:0000313" key="3">
    <source>
        <dbReference type="Proteomes" id="UP000502508"/>
    </source>
</evidence>
<gene>
    <name evidence="2" type="ORF">Pflav_055510</name>
</gene>
<dbReference type="InterPro" id="IPR041657">
    <property type="entry name" value="HTH_17"/>
</dbReference>
<dbReference type="KEGG" id="pfla:Pflav_055510"/>
<dbReference type="RefSeq" id="WP_173038988.1">
    <property type="nucleotide sequence ID" value="NZ_AP022870.1"/>
</dbReference>
<dbReference type="InterPro" id="IPR009061">
    <property type="entry name" value="DNA-bd_dom_put_sf"/>
</dbReference>
<evidence type="ECO:0000313" key="2">
    <source>
        <dbReference type="EMBL" id="BCB79141.1"/>
    </source>
</evidence>
<dbReference type="SUPFAM" id="SSF46955">
    <property type="entry name" value="Putative DNA-binding domain"/>
    <property type="match status" value="1"/>
</dbReference>
<dbReference type="Pfam" id="PF12728">
    <property type="entry name" value="HTH_17"/>
    <property type="match status" value="1"/>
</dbReference>
<keyword evidence="3" id="KW-1185">Reference proteome</keyword>
<feature type="domain" description="Helix-turn-helix" evidence="1">
    <location>
        <begin position="75"/>
        <end position="121"/>
    </location>
</feature>
<dbReference type="InterPro" id="IPR010093">
    <property type="entry name" value="SinI_DNA-bd"/>
</dbReference>
<accession>A0A6F8XZI2</accession>
<sequence length="126" mass="13233">MTVHLTPALAAHLAVALRRHLRTLRADGVPPPAALVALADALLSGQERPKLGCWCGCADAGTTVAPGAAATVDAATAAGLLGISVRSLRRLAASGQIPQVRIGRRVRYRLADLERFLEARRVRRAG</sequence>